<dbReference type="AlphaFoldDB" id="A0A9Q1ISJ4"/>
<dbReference type="Pfam" id="PF00665">
    <property type="entry name" value="rve"/>
    <property type="match status" value="1"/>
</dbReference>
<accession>A0A9Q1ISJ4</accession>
<comment type="caution">
    <text evidence="2">The sequence shown here is derived from an EMBL/GenBank/DDBJ whole genome shotgun (WGS) entry which is preliminary data.</text>
</comment>
<proteinExistence type="predicted"/>
<feature type="domain" description="Integrase catalytic" evidence="1">
    <location>
        <begin position="32"/>
        <end position="192"/>
    </location>
</feature>
<dbReference type="GO" id="GO:0003676">
    <property type="term" value="F:nucleic acid binding"/>
    <property type="evidence" value="ECO:0007669"/>
    <property type="project" value="InterPro"/>
</dbReference>
<dbReference type="SUPFAM" id="SSF53098">
    <property type="entry name" value="Ribonuclease H-like"/>
    <property type="match status" value="1"/>
</dbReference>
<reference evidence="2" key="1">
    <citation type="journal article" date="2023" name="Science">
        <title>Genome structures resolve the early diversification of teleost fishes.</title>
        <authorList>
            <person name="Parey E."/>
            <person name="Louis A."/>
            <person name="Montfort J."/>
            <person name="Bouchez O."/>
            <person name="Roques C."/>
            <person name="Iampietro C."/>
            <person name="Lluch J."/>
            <person name="Castinel A."/>
            <person name="Donnadieu C."/>
            <person name="Desvignes T."/>
            <person name="Floi Bucao C."/>
            <person name="Jouanno E."/>
            <person name="Wen M."/>
            <person name="Mejri S."/>
            <person name="Dirks R."/>
            <person name="Jansen H."/>
            <person name="Henkel C."/>
            <person name="Chen W.J."/>
            <person name="Zahm M."/>
            <person name="Cabau C."/>
            <person name="Klopp C."/>
            <person name="Thompson A.W."/>
            <person name="Robinson-Rechavi M."/>
            <person name="Braasch I."/>
            <person name="Lecointre G."/>
            <person name="Bobe J."/>
            <person name="Postlethwait J.H."/>
            <person name="Berthelot C."/>
            <person name="Roest Crollius H."/>
            <person name="Guiguen Y."/>
        </authorList>
    </citation>
    <scope>NUCLEOTIDE SEQUENCE</scope>
    <source>
        <strain evidence="2">WJC10195</strain>
    </source>
</reference>
<name>A0A9Q1ISJ4_SYNKA</name>
<dbReference type="FunFam" id="3.30.420.10:FF:000063">
    <property type="entry name" value="Retrovirus-related Pol polyprotein from transposon 297-like Protein"/>
    <property type="match status" value="1"/>
</dbReference>
<dbReference type="Gene3D" id="3.30.420.10">
    <property type="entry name" value="Ribonuclease H-like superfamily/Ribonuclease H"/>
    <property type="match status" value="1"/>
</dbReference>
<dbReference type="InterPro" id="IPR050951">
    <property type="entry name" value="Retrovirus_Pol_polyprotein"/>
</dbReference>
<organism evidence="2 3">
    <name type="scientific">Synaphobranchus kaupii</name>
    <name type="common">Kaup's arrowtooth eel</name>
    <dbReference type="NCBI Taxonomy" id="118154"/>
    <lineage>
        <taxon>Eukaryota</taxon>
        <taxon>Metazoa</taxon>
        <taxon>Chordata</taxon>
        <taxon>Craniata</taxon>
        <taxon>Vertebrata</taxon>
        <taxon>Euteleostomi</taxon>
        <taxon>Actinopterygii</taxon>
        <taxon>Neopterygii</taxon>
        <taxon>Teleostei</taxon>
        <taxon>Anguilliformes</taxon>
        <taxon>Synaphobranchidae</taxon>
        <taxon>Synaphobranchus</taxon>
    </lineage>
</organism>
<dbReference type="OrthoDB" id="775972at2759"/>
<dbReference type="Proteomes" id="UP001152622">
    <property type="component" value="Chromosome 8"/>
</dbReference>
<dbReference type="PROSITE" id="PS50994">
    <property type="entry name" value="INTEGRASE"/>
    <property type="match status" value="1"/>
</dbReference>
<dbReference type="EMBL" id="JAINUF010000008">
    <property type="protein sequence ID" value="KAJ8351147.1"/>
    <property type="molecule type" value="Genomic_DNA"/>
</dbReference>
<keyword evidence="3" id="KW-1185">Reference proteome</keyword>
<dbReference type="PANTHER" id="PTHR37984">
    <property type="entry name" value="PROTEIN CBG26694"/>
    <property type="match status" value="1"/>
</dbReference>
<evidence type="ECO:0000259" key="1">
    <source>
        <dbReference type="PROSITE" id="PS50994"/>
    </source>
</evidence>
<sequence length="327" mass="37843">MCKRIEGIVGSSSTCQEHRPSNAKEPMISHRIPDRPWQVVATDMFTWNGENYLVTVDYYSRFFELDNLHSTTSAAMIHKLKAAFARHGIAETVVSDNGPQYASKEFEAFAKSWEFTHITSSPHYPQSNGLAERTVQTAKALMEKAKADERDPYLSLLEYRNTPVDNFKAPAQLLMSCRLRSILPSTNKQLQPEIISYKAGHAKWLQRQQHQNKYYDRSTRLLPPLHNGESIRLQERGYWKPAVVIQPADTERSYLLRAQNGQVYRRNRRHLRSTNEKHELLTVKPVGVRRNRQGYFSFLAIEPEVPVSQCLEGFLNHGQRYTHLQLF</sequence>
<evidence type="ECO:0000313" key="3">
    <source>
        <dbReference type="Proteomes" id="UP001152622"/>
    </source>
</evidence>
<gene>
    <name evidence="2" type="ORF">SKAU_G00226230</name>
</gene>
<dbReference type="PANTHER" id="PTHR37984:SF7">
    <property type="entry name" value="INTEGRASE CATALYTIC DOMAIN-CONTAINING PROTEIN"/>
    <property type="match status" value="1"/>
</dbReference>
<dbReference type="InterPro" id="IPR001584">
    <property type="entry name" value="Integrase_cat-core"/>
</dbReference>
<dbReference type="GO" id="GO:0015074">
    <property type="term" value="P:DNA integration"/>
    <property type="evidence" value="ECO:0007669"/>
    <property type="project" value="InterPro"/>
</dbReference>
<dbReference type="InterPro" id="IPR036397">
    <property type="entry name" value="RNaseH_sf"/>
</dbReference>
<dbReference type="InterPro" id="IPR012337">
    <property type="entry name" value="RNaseH-like_sf"/>
</dbReference>
<evidence type="ECO:0000313" key="2">
    <source>
        <dbReference type="EMBL" id="KAJ8351147.1"/>
    </source>
</evidence>
<protein>
    <recommendedName>
        <fullName evidence="1">Integrase catalytic domain-containing protein</fullName>
    </recommendedName>
</protein>